<evidence type="ECO:0000313" key="2">
    <source>
        <dbReference type="Proteomes" id="UP000027586"/>
    </source>
</evidence>
<accession>A0A068S2H9</accession>
<sequence>MCTISIQSRAILSLTKWCHGKIYIHASTYRIISHHSSITFRSFHYPRAGIADAYHHVYLSNIGVFVWIGSPFQVL</sequence>
<organism evidence="1 2">
    <name type="scientific">Lichtheimia corymbifera JMRC:FSU:9682</name>
    <dbReference type="NCBI Taxonomy" id="1263082"/>
    <lineage>
        <taxon>Eukaryota</taxon>
        <taxon>Fungi</taxon>
        <taxon>Fungi incertae sedis</taxon>
        <taxon>Mucoromycota</taxon>
        <taxon>Mucoromycotina</taxon>
        <taxon>Mucoromycetes</taxon>
        <taxon>Mucorales</taxon>
        <taxon>Lichtheimiaceae</taxon>
        <taxon>Lichtheimia</taxon>
    </lineage>
</organism>
<dbReference type="AlphaFoldDB" id="A0A068S2H9"/>
<evidence type="ECO:0000313" key="1">
    <source>
        <dbReference type="EMBL" id="CDH56484.1"/>
    </source>
</evidence>
<protein>
    <submittedName>
        <fullName evidence="1">Uncharacterized protein</fullName>
    </submittedName>
</protein>
<dbReference type="Proteomes" id="UP000027586">
    <property type="component" value="Unassembled WGS sequence"/>
</dbReference>
<name>A0A068S2H9_9FUNG</name>
<proteinExistence type="predicted"/>
<reference evidence="1" key="1">
    <citation type="submission" date="2013-08" db="EMBL/GenBank/DDBJ databases">
        <title>Gene expansion shapes genome architecture in the human pathogen Lichtheimia corymbifera: an evolutionary genomics analysis in the ancient terrestrial Mucorales (Mucoromycotina).</title>
        <authorList>
            <person name="Schwartze V.U."/>
            <person name="Winter S."/>
            <person name="Shelest E."/>
            <person name="Marcet-Houben M."/>
            <person name="Horn F."/>
            <person name="Wehner S."/>
            <person name="Hoffmann K."/>
            <person name="Riege K."/>
            <person name="Sammeth M."/>
            <person name="Nowrousian M."/>
            <person name="Valiante V."/>
            <person name="Linde J."/>
            <person name="Jacobsen I.D."/>
            <person name="Marz M."/>
            <person name="Brakhage A.A."/>
            <person name="Gabaldon T."/>
            <person name="Bocker S."/>
            <person name="Voigt K."/>
        </authorList>
    </citation>
    <scope>NUCLEOTIDE SEQUENCE [LARGE SCALE GENOMIC DNA]</scope>
    <source>
        <strain evidence="1">FSU 9682</strain>
    </source>
</reference>
<gene>
    <name evidence="1" type="ORF">LCOR_07526.1</name>
</gene>
<dbReference type="VEuPathDB" id="FungiDB:LCOR_07526.1"/>
<comment type="caution">
    <text evidence="1">The sequence shown here is derived from an EMBL/GenBank/DDBJ whole genome shotgun (WGS) entry which is preliminary data.</text>
</comment>
<dbReference type="EMBL" id="CBTN010000038">
    <property type="protein sequence ID" value="CDH56484.1"/>
    <property type="molecule type" value="Genomic_DNA"/>
</dbReference>
<keyword evidence="2" id="KW-1185">Reference proteome</keyword>